<accession>A0A9R1T207</accession>
<evidence type="ECO:0000259" key="6">
    <source>
        <dbReference type="Pfam" id="PF08159"/>
    </source>
</evidence>
<feature type="compositionally biased region" description="Basic and acidic residues" evidence="5">
    <location>
        <begin position="48"/>
        <end position="69"/>
    </location>
</feature>
<feature type="domain" description="NUC153" evidence="6">
    <location>
        <begin position="633"/>
        <end position="660"/>
    </location>
</feature>
<keyword evidence="4" id="KW-0539">Nucleus</keyword>
<name>A0A9R1T207_9HYME</name>
<evidence type="ECO:0000313" key="8">
    <source>
        <dbReference type="Proteomes" id="UP000694866"/>
    </source>
</evidence>
<comment type="subcellular location">
    <subcellularLocation>
        <location evidence="1">Nucleus</location>
        <location evidence="1">Nucleolus</location>
    </subcellularLocation>
</comment>
<dbReference type="InterPro" id="IPR039754">
    <property type="entry name" value="Esf1"/>
</dbReference>
<feature type="compositionally biased region" description="Acidic residues" evidence="5">
    <location>
        <begin position="273"/>
        <end position="287"/>
    </location>
</feature>
<feature type="compositionally biased region" description="Basic and acidic residues" evidence="5">
    <location>
        <begin position="81"/>
        <end position="90"/>
    </location>
</feature>
<evidence type="ECO:0000256" key="5">
    <source>
        <dbReference type="SAM" id="MobiDB-lite"/>
    </source>
</evidence>
<dbReference type="OrthoDB" id="431825at2759"/>
<feature type="region of interest" description="Disordered" evidence="5">
    <location>
        <begin position="492"/>
        <end position="628"/>
    </location>
</feature>
<evidence type="ECO:0000256" key="4">
    <source>
        <dbReference type="ARBA" id="ARBA00023242"/>
    </source>
</evidence>
<feature type="domain" description="ESF1 RRM" evidence="7">
    <location>
        <begin position="213"/>
        <end position="356"/>
    </location>
</feature>
<dbReference type="RefSeq" id="XP_011301113.1">
    <property type="nucleotide sequence ID" value="XM_011302811.1"/>
</dbReference>
<dbReference type="PANTHER" id="PTHR12202:SF0">
    <property type="entry name" value="ESF1 HOMOLOG"/>
    <property type="match status" value="1"/>
</dbReference>
<evidence type="ECO:0000313" key="9">
    <source>
        <dbReference type="RefSeq" id="XP_011301113.1"/>
    </source>
</evidence>
<dbReference type="Pfam" id="PF08159">
    <property type="entry name" value="NUC153"/>
    <property type="match status" value="1"/>
</dbReference>
<dbReference type="GeneID" id="105265365"/>
<feature type="region of interest" description="Disordered" evidence="5">
    <location>
        <begin position="266"/>
        <end position="292"/>
    </location>
</feature>
<organism evidence="8 9">
    <name type="scientific">Fopius arisanus</name>
    <dbReference type="NCBI Taxonomy" id="64838"/>
    <lineage>
        <taxon>Eukaryota</taxon>
        <taxon>Metazoa</taxon>
        <taxon>Ecdysozoa</taxon>
        <taxon>Arthropoda</taxon>
        <taxon>Hexapoda</taxon>
        <taxon>Insecta</taxon>
        <taxon>Pterygota</taxon>
        <taxon>Neoptera</taxon>
        <taxon>Endopterygota</taxon>
        <taxon>Hymenoptera</taxon>
        <taxon>Apocrita</taxon>
        <taxon>Ichneumonoidea</taxon>
        <taxon>Braconidae</taxon>
        <taxon>Opiinae</taxon>
        <taxon>Fopius</taxon>
    </lineage>
</organism>
<feature type="compositionally biased region" description="Basic residues" evidence="5">
    <location>
        <begin position="605"/>
        <end position="616"/>
    </location>
</feature>
<feature type="compositionally biased region" description="Acidic residues" evidence="5">
    <location>
        <begin position="180"/>
        <end position="194"/>
    </location>
</feature>
<reference evidence="9" key="1">
    <citation type="submission" date="2025-08" db="UniProtKB">
        <authorList>
            <consortium name="RefSeq"/>
        </authorList>
    </citation>
    <scope>IDENTIFICATION</scope>
    <source>
        <strain evidence="9">USDA-PBARC FA_bdor</strain>
        <tissue evidence="9">Whole organism</tissue>
    </source>
</reference>
<feature type="compositionally biased region" description="Basic and acidic residues" evidence="5">
    <location>
        <begin position="195"/>
        <end position="207"/>
    </location>
</feature>
<dbReference type="GO" id="GO:0003723">
    <property type="term" value="F:RNA binding"/>
    <property type="evidence" value="ECO:0007669"/>
    <property type="project" value="TreeGrafter"/>
</dbReference>
<feature type="compositionally biased region" description="Acidic residues" evidence="5">
    <location>
        <begin position="112"/>
        <end position="133"/>
    </location>
</feature>
<comment type="similarity">
    <text evidence="2">Belongs to the ESF1 family.</text>
</comment>
<sequence>MEEISKDPRFAHVPKDPKFRRIPKSERKIKIDKRFQSMFKDKNFKVTYTIDKRGRPLKKSSAEDLEKYYELSSESEDDPEEKPKRIEKNSQKKSSRTSKKPQEKKKSLENSTVDETDNGPEDEQSESQEDLGGDEEKNEKQLQLRRKNESTGISREIKTKLRDLSVDYARGEGALVSDSSSDDDSSEESDEDEGIEHMWGELDREADTTDEITSRLAACNMDWDRIRAVDLMVLFNSFLPPGGLIHSVTIYPSEFGLERLKEEEMKGPIELRDNDEDESGGEDDEEGNDFHREKLRQYQLNRLKYYYAVIAFDSKASANKIYTECDGHEYESTATKIDLRFIPEDMEFDQTPKEICDKLPDVSKYQPRQFTTTALQQVKVQCTWDETKLDRQEITKKINSGKIDDIDENDIKIYLASGSSDEEADIEEGGVDDDIDGKINPLDKYKSLLKSIEQQEEEKKRKSGDLEFTWGLGTKEKAEKLVEKKMKESEKLTPFEQYLEKRKEKKKAKREEKKKLKNPEVDQASDSEDSVPSDVDMNDPYFAEELGKTRVEEKFPRKRDKGSSDESDGAAQREAELELLLLDREDEQKRHFDMKKIEETEALTKSKKKRLNKRKKEQVENAPEDDFQVNVEDPRFGALFTSHHFNIDPADSHYRKTKGTEALIKEKLKRRANGEVQAEVVTKQSRSGTNKEINSDLAALIKSVKRNTKNVMKPIK</sequence>
<dbReference type="PANTHER" id="PTHR12202">
    <property type="entry name" value="ESF1 HOMOLOG"/>
    <property type="match status" value="1"/>
</dbReference>
<evidence type="ECO:0000256" key="2">
    <source>
        <dbReference type="ARBA" id="ARBA00009087"/>
    </source>
</evidence>
<gene>
    <name evidence="9" type="primary">LOC105265365</name>
</gene>
<dbReference type="GO" id="GO:0006364">
    <property type="term" value="P:rRNA processing"/>
    <property type="evidence" value="ECO:0007669"/>
    <property type="project" value="InterPro"/>
</dbReference>
<proteinExistence type="inferred from homology"/>
<feature type="compositionally biased region" description="Basic and acidic residues" evidence="5">
    <location>
        <begin position="509"/>
        <end position="520"/>
    </location>
</feature>
<feature type="compositionally biased region" description="Basic and acidic residues" evidence="5">
    <location>
        <begin position="134"/>
        <end position="165"/>
    </location>
</feature>
<evidence type="ECO:0000256" key="1">
    <source>
        <dbReference type="ARBA" id="ARBA00004604"/>
    </source>
</evidence>
<evidence type="ECO:0000256" key="3">
    <source>
        <dbReference type="ARBA" id="ARBA00023054"/>
    </source>
</evidence>
<dbReference type="InterPro" id="IPR056750">
    <property type="entry name" value="RRM_ESF1"/>
</dbReference>
<dbReference type="InterPro" id="IPR012580">
    <property type="entry name" value="NUC153"/>
</dbReference>
<dbReference type="KEGG" id="fas:105265365"/>
<dbReference type="Proteomes" id="UP000694866">
    <property type="component" value="Unplaced"/>
</dbReference>
<feature type="compositionally biased region" description="Basic and acidic residues" evidence="5">
    <location>
        <begin position="571"/>
        <end position="604"/>
    </location>
</feature>
<feature type="region of interest" description="Disordered" evidence="5">
    <location>
        <begin position="48"/>
        <end position="208"/>
    </location>
</feature>
<keyword evidence="8" id="KW-1185">Reference proteome</keyword>
<dbReference type="GO" id="GO:0005730">
    <property type="term" value="C:nucleolus"/>
    <property type="evidence" value="ECO:0007669"/>
    <property type="project" value="UniProtKB-SubCell"/>
</dbReference>
<feature type="compositionally biased region" description="Basic and acidic residues" evidence="5">
    <location>
        <begin position="545"/>
        <end position="555"/>
    </location>
</feature>
<dbReference type="Pfam" id="PF25121">
    <property type="entry name" value="RRM_ESF1"/>
    <property type="match status" value="1"/>
</dbReference>
<protein>
    <submittedName>
        <fullName evidence="9">ESF1 homolog</fullName>
    </submittedName>
</protein>
<dbReference type="AlphaFoldDB" id="A0A9R1T207"/>
<evidence type="ECO:0000259" key="7">
    <source>
        <dbReference type="Pfam" id="PF25121"/>
    </source>
</evidence>
<feature type="compositionally biased region" description="Basic and acidic residues" evidence="5">
    <location>
        <begin position="492"/>
        <end position="502"/>
    </location>
</feature>
<keyword evidence="3" id="KW-0175">Coiled coil</keyword>
<feature type="region of interest" description="Disordered" evidence="5">
    <location>
        <begin position="1"/>
        <end position="28"/>
    </location>
</feature>